<feature type="domain" description="Aminoacyl-tRNA synthetase class Ia" evidence="11">
    <location>
        <begin position="465"/>
        <end position="622"/>
    </location>
</feature>
<evidence type="ECO:0000256" key="9">
    <source>
        <dbReference type="HAMAP-Rule" id="MF_00049"/>
    </source>
</evidence>
<dbReference type="Pfam" id="PF08264">
    <property type="entry name" value="Anticodon_1"/>
    <property type="match status" value="1"/>
</dbReference>
<evidence type="ECO:0000259" key="12">
    <source>
        <dbReference type="Pfam" id="PF08264"/>
    </source>
</evidence>
<keyword evidence="3 9" id="KW-0436">Ligase</keyword>
<dbReference type="SUPFAM" id="SSF47323">
    <property type="entry name" value="Anticodon-binding domain of a subclass of class I aminoacyl-tRNA synthetases"/>
    <property type="match status" value="1"/>
</dbReference>
<accession>A0ABM7MS73</accession>
<feature type="domain" description="Leucyl-tRNA synthetase editing" evidence="14">
    <location>
        <begin position="236"/>
        <end position="450"/>
    </location>
</feature>
<dbReference type="Proteomes" id="UP000824366">
    <property type="component" value="Chromosome"/>
</dbReference>
<dbReference type="HAMAP" id="MF_00049_B">
    <property type="entry name" value="Leu_tRNA_synth_B"/>
    <property type="match status" value="1"/>
</dbReference>
<evidence type="ECO:0000256" key="7">
    <source>
        <dbReference type="ARBA" id="ARBA00023146"/>
    </source>
</evidence>
<dbReference type="EMBL" id="AP024238">
    <property type="protein sequence ID" value="BCO29109.1"/>
    <property type="molecule type" value="Genomic_DNA"/>
</dbReference>
<evidence type="ECO:0000256" key="10">
    <source>
        <dbReference type="RuleBase" id="RU363035"/>
    </source>
</evidence>
<keyword evidence="16" id="KW-1185">Reference proteome</keyword>
<dbReference type="InterPro" id="IPR015413">
    <property type="entry name" value="Methionyl/Leucyl_tRNA_Synth"/>
</dbReference>
<keyword evidence="2 9" id="KW-0963">Cytoplasm</keyword>
<keyword evidence="5 9" id="KW-0067">ATP-binding</keyword>
<dbReference type="InterPro" id="IPR013155">
    <property type="entry name" value="M/V/L/I-tRNA-synth_anticd-bd"/>
</dbReference>
<dbReference type="InterPro" id="IPR002300">
    <property type="entry name" value="aa-tRNA-synth_Ia"/>
</dbReference>
<keyword evidence="7 9" id="KW-0030">Aminoacyl-tRNA synthetase</keyword>
<sequence>MPHLLTAMQDKYNHLDVEPAAQAHWTALDAYRVTENALDVNGKPKKKFYACSMLPYPSGKLHMGHVRNYTINDMLTRQLRMQGYNVLMPMGWDAFGLPAENAALKNGVPPAQWTFENIAYMKGQMQAMGLAIDWSREVATCTPEYYKWNQWLFLKMLEKGIAYRKTQVVNWDPVDMTVLANEQVIDGKGWRTGAVVEKREIPGYYLAITQYADELLANVTGDNMPGWPERVKLMQENWIGKSEGVRFAFTHDIKGADGALIGDGKMYIFTTRADTIMGVTFCAVAAEHPLAVHAATRNPALAAFIEECKKGGTTEAELALKEKVGMPTGLFVTHPLTGKQVEVWVGNYVLMSYGDGAVMGVPAHDERDFAFAQKYGLTIKPVYRLHSIVPAAKDGEHGTDIRNVDPDGEWRDWYGLKPGDPREDGDHELINSGKYDGLPYKEAINAVAADLSALGLGEKKVTWRLRDWGVSRQRYWGTPIPIIHCEEHGAVPVPEKDLPVVLPQDCIPDGSGNPLHKHEGFHAGVTCPVCGKPARRETDTMDTFVDSSWYFMRYCDSTNSEKMVAEGADYWMPMDQYIGGIEHAILHLLYARFWTKVMRDLGLVKVDEPFTKLLTQGMVLNHIYSRRTDKGGKDYFWPSDVEHVLDDAGKVTGARLIKAVGDLPVGTPIDYEGVGTMSKSKNNGVDPQDLIEKYGADTARLYTMFTAPPEATLEWNDAAVEGSYRFLRRVWNFGVKLLAIDSVAADASVISATSLKDVEFGKEAKALRLEIHSVLKQVDYDYQRMQYNTVVSGCMKMINALEDFKATDCAGAQVALIEGFGILLRCLYPATPHIAHTLWSELGYAKPLGDLLDTPWPRVDPSALVQDEIELMLQVNGKLRGSMVVSASADKAAIEQAALANEVFLKLANGAAPKKVIVVPGRLVNLVV</sequence>
<dbReference type="Gene3D" id="3.40.50.620">
    <property type="entry name" value="HUPs"/>
    <property type="match status" value="2"/>
</dbReference>
<evidence type="ECO:0000256" key="6">
    <source>
        <dbReference type="ARBA" id="ARBA00022917"/>
    </source>
</evidence>
<organism evidence="15 16">
    <name type="scientific">Rhodoferax lithotrophicus</name>
    <dbReference type="NCBI Taxonomy" id="2798804"/>
    <lineage>
        <taxon>Bacteria</taxon>
        <taxon>Pseudomonadati</taxon>
        <taxon>Pseudomonadota</taxon>
        <taxon>Betaproteobacteria</taxon>
        <taxon>Burkholderiales</taxon>
        <taxon>Comamonadaceae</taxon>
        <taxon>Rhodoferax</taxon>
    </lineage>
</organism>
<feature type="short sequence motif" description="'HIGH' region" evidence="9">
    <location>
        <begin position="55"/>
        <end position="65"/>
    </location>
</feature>
<comment type="subcellular location">
    <subcellularLocation>
        <location evidence="9">Cytoplasm</location>
    </subcellularLocation>
</comment>
<reference evidence="15 16" key="1">
    <citation type="journal article" date="2021" name="Microbiol. Spectr.">
        <title>A Single Bacterium Capable of Oxidation and Reduction of Iron at Circumneutral pH.</title>
        <authorList>
            <person name="Kato S."/>
            <person name="Ohkuma M."/>
        </authorList>
    </citation>
    <scope>NUCLEOTIDE SEQUENCE [LARGE SCALE GENOMIC DNA]</scope>
    <source>
        <strain evidence="15 16">MIZ03</strain>
    </source>
</reference>
<dbReference type="SUPFAM" id="SSF52374">
    <property type="entry name" value="Nucleotidylyl transferase"/>
    <property type="match status" value="1"/>
</dbReference>
<dbReference type="CDD" id="cd07958">
    <property type="entry name" value="Anticodon_Ia_Leu_BEm"/>
    <property type="match status" value="1"/>
</dbReference>
<evidence type="ECO:0000259" key="11">
    <source>
        <dbReference type="Pfam" id="PF00133"/>
    </source>
</evidence>
<evidence type="ECO:0000259" key="14">
    <source>
        <dbReference type="Pfam" id="PF13603"/>
    </source>
</evidence>
<feature type="binding site" evidence="9">
    <location>
        <position position="679"/>
    </location>
    <ligand>
        <name>ATP</name>
        <dbReference type="ChEBI" id="CHEBI:30616"/>
    </ligand>
</feature>
<evidence type="ECO:0000256" key="5">
    <source>
        <dbReference type="ARBA" id="ARBA00022840"/>
    </source>
</evidence>
<evidence type="ECO:0000256" key="1">
    <source>
        <dbReference type="ARBA" id="ARBA00005594"/>
    </source>
</evidence>
<dbReference type="Gene3D" id="3.10.20.590">
    <property type="match status" value="1"/>
</dbReference>
<dbReference type="CDD" id="cd00812">
    <property type="entry name" value="LeuRS_core"/>
    <property type="match status" value="1"/>
</dbReference>
<dbReference type="PANTHER" id="PTHR43740">
    <property type="entry name" value="LEUCYL-TRNA SYNTHETASE"/>
    <property type="match status" value="1"/>
</dbReference>
<feature type="short sequence motif" description="'KMSKS' region" evidence="9">
    <location>
        <begin position="676"/>
        <end position="680"/>
    </location>
</feature>
<dbReference type="PRINTS" id="PR00985">
    <property type="entry name" value="TRNASYNTHLEU"/>
</dbReference>
<name>A0ABM7MS73_9BURK</name>
<evidence type="ECO:0000256" key="2">
    <source>
        <dbReference type="ARBA" id="ARBA00022490"/>
    </source>
</evidence>
<keyword evidence="4 9" id="KW-0547">Nucleotide-binding</keyword>
<comment type="catalytic activity">
    <reaction evidence="8 9">
        <text>tRNA(Leu) + L-leucine + ATP = L-leucyl-tRNA(Leu) + AMP + diphosphate</text>
        <dbReference type="Rhea" id="RHEA:11688"/>
        <dbReference type="Rhea" id="RHEA-COMP:9613"/>
        <dbReference type="Rhea" id="RHEA-COMP:9622"/>
        <dbReference type="ChEBI" id="CHEBI:30616"/>
        <dbReference type="ChEBI" id="CHEBI:33019"/>
        <dbReference type="ChEBI" id="CHEBI:57427"/>
        <dbReference type="ChEBI" id="CHEBI:78442"/>
        <dbReference type="ChEBI" id="CHEBI:78494"/>
        <dbReference type="ChEBI" id="CHEBI:456215"/>
        <dbReference type="EC" id="6.1.1.4"/>
    </reaction>
</comment>
<dbReference type="Gene3D" id="3.90.740.10">
    <property type="entry name" value="Valyl/Leucyl/Isoleucyl-tRNA synthetase, editing domain"/>
    <property type="match status" value="1"/>
</dbReference>
<evidence type="ECO:0000256" key="4">
    <source>
        <dbReference type="ARBA" id="ARBA00022741"/>
    </source>
</evidence>
<dbReference type="InterPro" id="IPR002302">
    <property type="entry name" value="Leu-tRNA-ligase"/>
</dbReference>
<comment type="similarity">
    <text evidence="1 9 10">Belongs to the class-I aminoacyl-tRNA synthetase family.</text>
</comment>
<dbReference type="Pfam" id="PF09334">
    <property type="entry name" value="tRNA-synt_1g"/>
    <property type="match status" value="1"/>
</dbReference>
<dbReference type="Gene3D" id="1.10.730.10">
    <property type="entry name" value="Isoleucyl-tRNA Synthetase, Domain 1"/>
    <property type="match status" value="1"/>
</dbReference>
<feature type="domain" description="Aminoacyl-tRNA synthetase class Ia" evidence="11">
    <location>
        <begin position="676"/>
        <end position="709"/>
    </location>
</feature>
<proteinExistence type="inferred from homology"/>
<dbReference type="Pfam" id="PF00133">
    <property type="entry name" value="tRNA-synt_1"/>
    <property type="match status" value="2"/>
</dbReference>
<evidence type="ECO:0000313" key="16">
    <source>
        <dbReference type="Proteomes" id="UP000824366"/>
    </source>
</evidence>
<dbReference type="InterPro" id="IPR025709">
    <property type="entry name" value="Leu_tRNA-synth_edit"/>
</dbReference>
<evidence type="ECO:0000256" key="3">
    <source>
        <dbReference type="ARBA" id="ARBA00022598"/>
    </source>
</evidence>
<protein>
    <recommendedName>
        <fullName evidence="9">Leucine--tRNA ligase</fullName>
        <ecNumber evidence="9">6.1.1.4</ecNumber>
    </recommendedName>
    <alternativeName>
        <fullName evidence="9">Leucyl-tRNA synthetase</fullName>
        <shortName evidence="9">LeuRS</shortName>
    </alternativeName>
</protein>
<gene>
    <name evidence="9" type="primary">leuS</name>
    <name evidence="15" type="ORF">MIZ03_4021</name>
</gene>
<dbReference type="SUPFAM" id="SSF50677">
    <property type="entry name" value="ValRS/IleRS/LeuRS editing domain"/>
    <property type="match status" value="1"/>
</dbReference>
<dbReference type="NCBIfam" id="TIGR00396">
    <property type="entry name" value="leuS_bact"/>
    <property type="match status" value="1"/>
</dbReference>
<evidence type="ECO:0000256" key="8">
    <source>
        <dbReference type="ARBA" id="ARBA00047469"/>
    </source>
</evidence>
<dbReference type="InterPro" id="IPR014729">
    <property type="entry name" value="Rossmann-like_a/b/a_fold"/>
</dbReference>
<evidence type="ECO:0000259" key="13">
    <source>
        <dbReference type="Pfam" id="PF09334"/>
    </source>
</evidence>
<keyword evidence="6 9" id="KW-0648">Protein biosynthesis</keyword>
<dbReference type="Pfam" id="PF13603">
    <property type="entry name" value="tRNA-synt_1_2"/>
    <property type="match status" value="1"/>
</dbReference>
<dbReference type="EC" id="6.1.1.4" evidence="9"/>
<dbReference type="InterPro" id="IPR001412">
    <property type="entry name" value="aa-tRNA-synth_I_CS"/>
</dbReference>
<feature type="domain" description="Methionyl/Leucyl tRNA synthetase" evidence="13">
    <location>
        <begin position="51"/>
        <end position="184"/>
    </location>
</feature>
<evidence type="ECO:0000313" key="15">
    <source>
        <dbReference type="EMBL" id="BCO29109.1"/>
    </source>
</evidence>
<dbReference type="PROSITE" id="PS00178">
    <property type="entry name" value="AA_TRNA_LIGASE_I"/>
    <property type="match status" value="1"/>
</dbReference>
<dbReference type="InterPro" id="IPR009080">
    <property type="entry name" value="tRNAsynth_Ia_anticodon-bd"/>
</dbReference>
<dbReference type="GO" id="GO:0016874">
    <property type="term" value="F:ligase activity"/>
    <property type="evidence" value="ECO:0007669"/>
    <property type="project" value="UniProtKB-KW"/>
</dbReference>
<dbReference type="Gene3D" id="2.20.28.290">
    <property type="match status" value="1"/>
</dbReference>
<dbReference type="InterPro" id="IPR009008">
    <property type="entry name" value="Val/Leu/Ile-tRNA-synth_edit"/>
</dbReference>
<dbReference type="PANTHER" id="PTHR43740:SF2">
    <property type="entry name" value="LEUCINE--TRNA LIGASE, MITOCHONDRIAL"/>
    <property type="match status" value="1"/>
</dbReference>
<feature type="domain" description="Methionyl/Valyl/Leucyl/Isoleucyl-tRNA synthetase anticodon-binding" evidence="12">
    <location>
        <begin position="767"/>
        <end position="892"/>
    </location>
</feature>